<feature type="domain" description="OST48 N-terminal" evidence="9">
    <location>
        <begin position="27"/>
        <end position="256"/>
    </location>
</feature>
<dbReference type="GO" id="GO:0018279">
    <property type="term" value="P:protein N-linked glycosylation via asparagine"/>
    <property type="evidence" value="ECO:0007669"/>
    <property type="project" value="UniProtKB-UniRule"/>
</dbReference>
<dbReference type="Pfam" id="PF03345">
    <property type="entry name" value="OST48_N"/>
    <property type="match status" value="1"/>
</dbReference>
<feature type="transmembrane region" description="Helical" evidence="8">
    <location>
        <begin position="392"/>
        <end position="416"/>
    </location>
</feature>
<evidence type="ECO:0000256" key="4">
    <source>
        <dbReference type="ARBA" id="ARBA00022692"/>
    </source>
</evidence>
<dbReference type="OrthoDB" id="29105at2759"/>
<evidence type="ECO:0000313" key="12">
    <source>
        <dbReference type="Proteomes" id="UP000242146"/>
    </source>
</evidence>
<keyword evidence="5 8" id="KW-0256">Endoplasmic reticulum</keyword>
<dbReference type="InterPro" id="IPR055457">
    <property type="entry name" value="OST48_N"/>
</dbReference>
<evidence type="ECO:0000313" key="11">
    <source>
        <dbReference type="EMBL" id="ORX58800.1"/>
    </source>
</evidence>
<feature type="domain" description="OST48 middle" evidence="10">
    <location>
        <begin position="270"/>
        <end position="412"/>
    </location>
</feature>
<keyword evidence="6 8" id="KW-1133">Transmembrane helix</keyword>
<comment type="caution">
    <text evidence="11">The sequence shown here is derived from an EMBL/GenBank/DDBJ whole genome shotgun (WGS) entry which is preliminary data.</text>
</comment>
<proteinExistence type="inferred from homology"/>
<evidence type="ECO:0000256" key="3">
    <source>
        <dbReference type="ARBA" id="ARBA00008743"/>
    </source>
</evidence>
<protein>
    <recommendedName>
        <fullName evidence="8">Dolichyl-diphosphooligosaccharide--protein glycosyltransferase subunit WBP1</fullName>
        <shortName evidence="8">Oligosaccharyl transferase subunit WBP1</shortName>
    </recommendedName>
</protein>
<dbReference type="InterPro" id="IPR055459">
    <property type="entry name" value="OST48_MD"/>
</dbReference>
<keyword evidence="12" id="KW-1185">Reference proteome</keyword>
<evidence type="ECO:0000259" key="10">
    <source>
        <dbReference type="Pfam" id="PF23358"/>
    </source>
</evidence>
<feature type="signal peptide" evidence="8">
    <location>
        <begin position="1"/>
        <end position="20"/>
    </location>
</feature>
<reference evidence="11 12" key="1">
    <citation type="submission" date="2016-07" db="EMBL/GenBank/DDBJ databases">
        <title>Pervasive Adenine N6-methylation of Active Genes in Fungi.</title>
        <authorList>
            <consortium name="DOE Joint Genome Institute"/>
            <person name="Mondo S.J."/>
            <person name="Dannebaum R.O."/>
            <person name="Kuo R.C."/>
            <person name="Labutti K."/>
            <person name="Haridas S."/>
            <person name="Kuo A."/>
            <person name="Salamov A."/>
            <person name="Ahrendt S.R."/>
            <person name="Lipzen A."/>
            <person name="Sullivan W."/>
            <person name="Andreopoulos W.B."/>
            <person name="Clum A."/>
            <person name="Lindquist E."/>
            <person name="Daum C."/>
            <person name="Ramamoorthy G.K."/>
            <person name="Gryganskyi A."/>
            <person name="Culley D."/>
            <person name="Magnuson J.K."/>
            <person name="James T.Y."/>
            <person name="O'Malley M.A."/>
            <person name="Stajich J.E."/>
            <person name="Spatafora J.W."/>
            <person name="Visel A."/>
            <person name="Grigoriev I.V."/>
        </authorList>
    </citation>
    <scope>NUCLEOTIDE SEQUENCE [LARGE SCALE GENOMIC DNA]</scope>
    <source>
        <strain evidence="11 12">NRRL 3301</strain>
    </source>
</reference>
<dbReference type="GO" id="GO:0008250">
    <property type="term" value="C:oligosaccharyltransferase complex"/>
    <property type="evidence" value="ECO:0007669"/>
    <property type="project" value="TreeGrafter"/>
</dbReference>
<organism evidence="11 12">
    <name type="scientific">Hesseltinella vesiculosa</name>
    <dbReference type="NCBI Taxonomy" id="101127"/>
    <lineage>
        <taxon>Eukaryota</taxon>
        <taxon>Fungi</taxon>
        <taxon>Fungi incertae sedis</taxon>
        <taxon>Mucoromycota</taxon>
        <taxon>Mucoromycotina</taxon>
        <taxon>Mucoromycetes</taxon>
        <taxon>Mucorales</taxon>
        <taxon>Cunninghamellaceae</taxon>
        <taxon>Hesseltinella</taxon>
    </lineage>
</organism>
<gene>
    <name evidence="11" type="ORF">DM01DRAFT_1333422</name>
</gene>
<keyword evidence="11" id="KW-0808">Transferase</keyword>
<evidence type="ECO:0000256" key="5">
    <source>
        <dbReference type="ARBA" id="ARBA00022824"/>
    </source>
</evidence>
<keyword evidence="7 8" id="KW-0472">Membrane</keyword>
<keyword evidence="8" id="KW-0732">Signal</keyword>
<sequence>MKAIFLSFVVLTTLVSSLYALSATGSRVLVLLDDLKDQPRYSRFWQSLQERQFQLDFKQANDPELILDYFGKPKYEQVIHFAPKTEEIAVKNPLLIKYVSDVANLLVAVDAQAGNAVRDLASEFDIEFDPKGTHVLDKKAGTHDNTIVTSQVIAPASIISQASKVLYNGIGLLTGDVPLVTRILSSEADCVSAASFSGSDATSKVDLIAAMQTRSSTRATFVGSLDFFSDAFWSGDVKGLNTEGNKNFITELTKWTFAEKSVLKVVDHRHHPKDSTEPLPWYRIKDDIVYTLEVTEFKDGQWVPFHADDIQLEVIMLDPYIRTTLKDVTPASQDHFGRFAANVKLPDVYGVFTFKVNYKRPGWTYLLAEDVVAIRPFRHNEYPRFLSAAYPYYASVGSMIAGFLVFSLVWLSTWGIRAKSQSQKQKSQ</sequence>
<dbReference type="UniPathway" id="UPA00378"/>
<comment type="subunit">
    <text evidence="8">Component of the oligosaccharyltransferase (OST) complex.</text>
</comment>
<dbReference type="AlphaFoldDB" id="A0A1X2GQ00"/>
<dbReference type="PANTHER" id="PTHR10830">
    <property type="entry name" value="DOLICHYL-DIPHOSPHOOLIGOSACCHARIDE--PROTEIN GLYCOSYLTRANSFERASE 48 KDA SUBUNIT"/>
    <property type="match status" value="1"/>
</dbReference>
<dbReference type="Proteomes" id="UP000242146">
    <property type="component" value="Unassembled WGS sequence"/>
</dbReference>
<dbReference type="STRING" id="101127.A0A1X2GQ00"/>
<keyword evidence="4 8" id="KW-0812">Transmembrane</keyword>
<evidence type="ECO:0000259" key="9">
    <source>
        <dbReference type="Pfam" id="PF03345"/>
    </source>
</evidence>
<evidence type="ECO:0000256" key="1">
    <source>
        <dbReference type="ARBA" id="ARBA00004479"/>
    </source>
</evidence>
<dbReference type="EMBL" id="MCGT01000006">
    <property type="protein sequence ID" value="ORX58800.1"/>
    <property type="molecule type" value="Genomic_DNA"/>
</dbReference>
<evidence type="ECO:0000256" key="2">
    <source>
        <dbReference type="ARBA" id="ARBA00004922"/>
    </source>
</evidence>
<comment type="subcellular location">
    <subcellularLocation>
        <location evidence="8">Endoplasmic reticulum membrane</location>
        <topology evidence="8">Single-pass type I membrane protein</topology>
    </subcellularLocation>
    <subcellularLocation>
        <location evidence="1">Membrane</location>
        <topology evidence="1">Single-pass type I membrane protein</topology>
    </subcellularLocation>
</comment>
<comment type="function">
    <text evidence="8">Subunit of the oligosaccharyl transferase (OST) complex that catalyzes the initial transfer of a defined glycan (Glc(3)Man(9)GlcNAc(2) in eukaryotes) from the lipid carrier dolichol-pyrophosphate to an asparagine residue within an Asn-X-Ser/Thr consensus motif in nascent polypeptide chains, the first step in protein N-glycosylation. N-glycosylation occurs cotranslationally and the complex associates with the Sec61 complex at the channel-forming translocon complex that mediates protein translocation across the endoplasmic reticulum (ER).</text>
</comment>
<name>A0A1X2GQ00_9FUNG</name>
<dbReference type="InterPro" id="IPR005013">
    <property type="entry name" value="DDOST_48_kDa_subunit"/>
</dbReference>
<evidence type="ECO:0000256" key="7">
    <source>
        <dbReference type="ARBA" id="ARBA00023136"/>
    </source>
</evidence>
<comment type="pathway">
    <text evidence="2 8">Protein modification; protein glycosylation.</text>
</comment>
<accession>A0A1X2GQ00</accession>
<evidence type="ECO:0000256" key="6">
    <source>
        <dbReference type="ARBA" id="ARBA00022989"/>
    </source>
</evidence>
<comment type="similarity">
    <text evidence="3 8">Belongs to the DDOST 48 kDa subunit family.</text>
</comment>
<dbReference type="PANTHER" id="PTHR10830:SF0">
    <property type="entry name" value="DOLICHYL-DIPHOSPHOOLIGOSACCHARIDE--PROTEIN GLYCOSYLTRANSFERASE 48 KDA SUBUNIT"/>
    <property type="match status" value="1"/>
</dbReference>
<feature type="chain" id="PRO_5011835312" description="Dolichyl-diphosphooligosaccharide--protein glycosyltransferase subunit WBP1" evidence="8">
    <location>
        <begin position="21"/>
        <end position="428"/>
    </location>
</feature>
<dbReference type="Pfam" id="PF23358">
    <property type="entry name" value="OST48_MD"/>
    <property type="match status" value="1"/>
</dbReference>
<evidence type="ECO:0000256" key="8">
    <source>
        <dbReference type="RuleBase" id="RU361142"/>
    </source>
</evidence>
<dbReference type="GO" id="GO:0016740">
    <property type="term" value="F:transferase activity"/>
    <property type="evidence" value="ECO:0007669"/>
    <property type="project" value="UniProtKB-KW"/>
</dbReference>